<proteinExistence type="predicted"/>
<dbReference type="AlphaFoldDB" id="A0A3B0WZT4"/>
<accession>A0A3B0WZT4</accession>
<sequence length="444" mass="49665">MSLDSKVVWSEGMFLNPQHFQQQERYFERLLEEKCSAFGAYGWGVHDYEIDQQLLTLGKISVTKGRGVFPDGTPFSFPDVDEPPPVFEVPENTHGAIVYLCVPVRRPGAVNVIEEENTQGLARYYSFQQESRDVSSESGDNIALNVGKLRFRLLLETDDLSGYACIGLVRITESREDKNVLLDDNYIATCLDCKKSPKLSGYLTEVIGLLHHRGEAIAGRLSDSNRSGTAEIADYMLLQLINRIEPMSNHLSNMNGLHPVDLFAESVQMVGELATFVSKDKRTPVFPPYLHDDLQTTFTPVISELRGCLSLVYEQTAMPLSLVEKKYGIRVAEIPDRSLIGSAMFILAVRADVTDEMLRVHLPAQIKIGPVERIRQLVNAAMPGISLAPLAVAPRQLPYHSGFTYFQLDQQSEFWGELKHSGGFALHIGGDFPGLELEFWAIRQ</sequence>
<dbReference type="InterPro" id="IPR010263">
    <property type="entry name" value="T6SS_TssK"/>
</dbReference>
<reference evidence="1" key="1">
    <citation type="submission" date="2018-06" db="EMBL/GenBank/DDBJ databases">
        <authorList>
            <person name="Zhirakovskaya E."/>
        </authorList>
    </citation>
    <scope>NUCLEOTIDE SEQUENCE</scope>
</reference>
<name>A0A3B0WZT4_9ZZZZ</name>
<dbReference type="EMBL" id="UOFF01000277">
    <property type="protein sequence ID" value="VAW56782.1"/>
    <property type="molecule type" value="Genomic_DNA"/>
</dbReference>
<dbReference type="Pfam" id="PF05936">
    <property type="entry name" value="T6SS_VasE"/>
    <property type="match status" value="1"/>
</dbReference>
<protein>
    <submittedName>
        <fullName evidence="1">Uncharacterized protein ImpJ/VasE</fullName>
    </submittedName>
</protein>
<organism evidence="1">
    <name type="scientific">hydrothermal vent metagenome</name>
    <dbReference type="NCBI Taxonomy" id="652676"/>
    <lineage>
        <taxon>unclassified sequences</taxon>
        <taxon>metagenomes</taxon>
        <taxon>ecological metagenomes</taxon>
    </lineage>
</organism>
<dbReference type="PANTHER" id="PTHR35566">
    <property type="entry name" value="BLR3599 PROTEIN"/>
    <property type="match status" value="1"/>
</dbReference>
<evidence type="ECO:0000313" key="1">
    <source>
        <dbReference type="EMBL" id="VAW56782.1"/>
    </source>
</evidence>
<dbReference type="NCBIfam" id="TIGR03353">
    <property type="entry name" value="VI_chp_4"/>
    <property type="match status" value="1"/>
</dbReference>
<gene>
    <name evidence="1" type="ORF">MNBD_GAMMA07-1776</name>
</gene>
<dbReference type="PANTHER" id="PTHR35566:SF1">
    <property type="entry name" value="TYPE VI SECRETION SYSTEM BASEPLATE COMPONENT TSSK1"/>
    <property type="match status" value="1"/>
</dbReference>